<evidence type="ECO:0000256" key="3">
    <source>
        <dbReference type="ARBA" id="ARBA00022448"/>
    </source>
</evidence>
<dbReference type="Pfam" id="PF13424">
    <property type="entry name" value="TPR_12"/>
    <property type="match status" value="1"/>
</dbReference>
<dbReference type="InterPro" id="IPR006260">
    <property type="entry name" value="TonB/TolA_C"/>
</dbReference>
<dbReference type="Pfam" id="PF03544">
    <property type="entry name" value="TonB_C"/>
    <property type="match status" value="1"/>
</dbReference>
<dbReference type="AlphaFoldDB" id="A0A2G4YU95"/>
<dbReference type="GO" id="GO:0031992">
    <property type="term" value="F:energy transducer activity"/>
    <property type="evidence" value="ECO:0007669"/>
    <property type="project" value="InterPro"/>
</dbReference>
<keyword evidence="3 10" id="KW-0813">Transport</keyword>
<dbReference type="PANTHER" id="PTHR33446:SF14">
    <property type="entry name" value="PROTEIN TONB"/>
    <property type="match status" value="1"/>
</dbReference>
<dbReference type="NCBIfam" id="TIGR01352">
    <property type="entry name" value="tonB_Cterm"/>
    <property type="match status" value="1"/>
</dbReference>
<dbReference type="Gene3D" id="1.25.40.10">
    <property type="entry name" value="Tetratricopeptide repeat domain"/>
    <property type="match status" value="2"/>
</dbReference>
<dbReference type="EMBL" id="PDEM01000009">
    <property type="protein sequence ID" value="PHZ85863.1"/>
    <property type="molecule type" value="Genomic_DNA"/>
</dbReference>
<comment type="similarity">
    <text evidence="2 10">Belongs to the TonB family.</text>
</comment>
<dbReference type="GO" id="GO:0015031">
    <property type="term" value="P:protein transport"/>
    <property type="evidence" value="ECO:0007669"/>
    <property type="project" value="UniProtKB-UniRule"/>
</dbReference>
<dbReference type="InParanoid" id="A0A2G4YU95"/>
<dbReference type="GO" id="GO:0005886">
    <property type="term" value="C:plasma membrane"/>
    <property type="evidence" value="ECO:0007669"/>
    <property type="project" value="UniProtKB-SubCell"/>
</dbReference>
<dbReference type="Proteomes" id="UP000229730">
    <property type="component" value="Unassembled WGS sequence"/>
</dbReference>
<keyword evidence="9" id="KW-0472">Membrane</keyword>
<gene>
    <name evidence="12" type="ORF">CRD36_04075</name>
</gene>
<evidence type="ECO:0000256" key="7">
    <source>
        <dbReference type="ARBA" id="ARBA00022927"/>
    </source>
</evidence>
<dbReference type="InterPro" id="IPR003538">
    <property type="entry name" value="TonB"/>
</dbReference>
<name>A0A2G4YU95_9PROT</name>
<dbReference type="GO" id="GO:0055085">
    <property type="term" value="P:transmembrane transport"/>
    <property type="evidence" value="ECO:0007669"/>
    <property type="project" value="InterPro"/>
</dbReference>
<evidence type="ECO:0000256" key="8">
    <source>
        <dbReference type="ARBA" id="ARBA00022989"/>
    </source>
</evidence>
<evidence type="ECO:0000256" key="10">
    <source>
        <dbReference type="RuleBase" id="RU362123"/>
    </source>
</evidence>
<keyword evidence="10" id="KW-0735">Signal-anchor</keyword>
<evidence type="ECO:0000256" key="2">
    <source>
        <dbReference type="ARBA" id="ARBA00006555"/>
    </source>
</evidence>
<comment type="function">
    <text evidence="10">Interacts with outer membrane receptor proteins that carry out high-affinity binding and energy dependent uptake into the periplasmic space of specific substrates. It could act to transduce energy from the cytoplasmic membrane to specific energy-requiring processes in the outer membrane, resulting in the release into the periplasm of ligands bound by these outer membrane proteins.</text>
</comment>
<evidence type="ECO:0000256" key="1">
    <source>
        <dbReference type="ARBA" id="ARBA00004383"/>
    </source>
</evidence>
<dbReference type="Gene3D" id="3.30.1150.10">
    <property type="match status" value="1"/>
</dbReference>
<evidence type="ECO:0000313" key="12">
    <source>
        <dbReference type="EMBL" id="PHZ85863.1"/>
    </source>
</evidence>
<dbReference type="OrthoDB" id="1685233at2"/>
<protein>
    <recommendedName>
        <fullName evidence="10">Protein TonB</fullName>
    </recommendedName>
</protein>
<reference evidence="12 13" key="1">
    <citation type="submission" date="2017-10" db="EMBL/GenBank/DDBJ databases">
        <title>Frigbacter circumglobatus gen. nov. sp. nov., isolated from sediment cultured in situ.</title>
        <authorList>
            <person name="Zhao Z."/>
        </authorList>
    </citation>
    <scope>NUCLEOTIDE SEQUENCE [LARGE SCALE GENOMIC DNA]</scope>
    <source>
        <strain evidence="12 13">ZYL</strain>
    </source>
</reference>
<evidence type="ECO:0000256" key="6">
    <source>
        <dbReference type="ARBA" id="ARBA00022692"/>
    </source>
</evidence>
<comment type="subcellular location">
    <subcellularLocation>
        <location evidence="1 10">Cell inner membrane</location>
        <topology evidence="1 10">Single-pass membrane protein</topology>
        <orientation evidence="1 10">Periplasmic side</orientation>
    </subcellularLocation>
</comment>
<dbReference type="InterPro" id="IPR011990">
    <property type="entry name" value="TPR-like_helical_dom_sf"/>
</dbReference>
<feature type="domain" description="TonB C-terminal" evidence="11">
    <location>
        <begin position="275"/>
        <end position="367"/>
    </location>
</feature>
<dbReference type="RefSeq" id="WP_099471448.1">
    <property type="nucleotide sequence ID" value="NZ_CP041025.1"/>
</dbReference>
<dbReference type="PROSITE" id="PS52015">
    <property type="entry name" value="TONB_CTD"/>
    <property type="match status" value="1"/>
</dbReference>
<accession>A0A2G4YU95</accession>
<proteinExistence type="inferred from homology"/>
<dbReference type="PRINTS" id="PR01374">
    <property type="entry name" value="TONBPROTEIN"/>
</dbReference>
<keyword evidence="5 10" id="KW-0997">Cell inner membrane</keyword>
<keyword evidence="13" id="KW-1185">Reference proteome</keyword>
<keyword evidence="7 10" id="KW-0653">Protein transport</keyword>
<evidence type="ECO:0000259" key="11">
    <source>
        <dbReference type="PROSITE" id="PS52015"/>
    </source>
</evidence>
<comment type="caution">
    <text evidence="12">The sequence shown here is derived from an EMBL/GenBank/DDBJ whole genome shotgun (WGS) entry which is preliminary data.</text>
</comment>
<keyword evidence="4 10" id="KW-1003">Cell membrane</keyword>
<dbReference type="SUPFAM" id="SSF48452">
    <property type="entry name" value="TPR-like"/>
    <property type="match status" value="1"/>
</dbReference>
<keyword evidence="6" id="KW-0812">Transmembrane</keyword>
<evidence type="ECO:0000256" key="4">
    <source>
        <dbReference type="ARBA" id="ARBA00022475"/>
    </source>
</evidence>
<evidence type="ECO:0000313" key="13">
    <source>
        <dbReference type="Proteomes" id="UP000229730"/>
    </source>
</evidence>
<organism evidence="12 13">
    <name type="scientific">Paremcibacter congregatus</name>
    <dbReference type="NCBI Taxonomy" id="2043170"/>
    <lineage>
        <taxon>Bacteria</taxon>
        <taxon>Pseudomonadati</taxon>
        <taxon>Pseudomonadota</taxon>
        <taxon>Alphaproteobacteria</taxon>
        <taxon>Emcibacterales</taxon>
        <taxon>Emcibacteraceae</taxon>
        <taxon>Paremcibacter</taxon>
    </lineage>
</organism>
<dbReference type="InterPro" id="IPR037682">
    <property type="entry name" value="TonB_C"/>
</dbReference>
<dbReference type="InterPro" id="IPR051045">
    <property type="entry name" value="TonB-dependent_transducer"/>
</dbReference>
<evidence type="ECO:0000256" key="5">
    <source>
        <dbReference type="ARBA" id="ARBA00022519"/>
    </source>
</evidence>
<keyword evidence="8" id="KW-1133">Transmembrane helix</keyword>
<sequence length="367" mass="41968">MRWPIILLLGVLLLELAPDGVAEENPSEKQKLIQLYDEYKTVLKNGSSDKSIPLAVEIYNLSRRIYGEKSKIHATAVFNLAQVQSHFTNYEEAAHLYQQHLDILEHLETPEDETYLFKFGLLAQTYRQAKELKKAVVWGKKALNMAKSLELPPEKIAPYELDLGRTYYTTFGKGGMAARYFEKAYSHFVDAYGEDHIKVADALFWQAKVDFYYHDSEKAAEKFERVRMIFERELSNGHHLIWELYGLLVGAYVEMGDAEKATQRSIAAAEHRPEGFDKEVISLFKVAPEYPYSAMLKGIGGHVIVEFTVTETGEVEGIKTIDGENIEIFEEAAHNVAAKFRYVPSLQNGKRVKTEGILHKITFEYRE</sequence>
<dbReference type="GO" id="GO:0015891">
    <property type="term" value="P:siderophore transport"/>
    <property type="evidence" value="ECO:0007669"/>
    <property type="project" value="InterPro"/>
</dbReference>
<evidence type="ECO:0000256" key="9">
    <source>
        <dbReference type="ARBA" id="ARBA00023136"/>
    </source>
</evidence>
<dbReference type="GO" id="GO:0030288">
    <property type="term" value="C:outer membrane-bounded periplasmic space"/>
    <property type="evidence" value="ECO:0007669"/>
    <property type="project" value="InterPro"/>
</dbReference>
<dbReference type="SUPFAM" id="SSF74653">
    <property type="entry name" value="TolA/TonB C-terminal domain"/>
    <property type="match status" value="1"/>
</dbReference>
<dbReference type="PANTHER" id="PTHR33446">
    <property type="entry name" value="PROTEIN TONB-RELATED"/>
    <property type="match status" value="1"/>
</dbReference>